<name>A0A8I1JIL2_PSEPU</name>
<dbReference type="Proteomes" id="UP000637061">
    <property type="component" value="Unassembled WGS sequence"/>
</dbReference>
<reference evidence="1" key="1">
    <citation type="submission" date="2020-12" db="EMBL/GenBank/DDBJ databases">
        <title>Enhanced detection system for hospital associated transmission using whole genome sequencing surveillance.</title>
        <authorList>
            <person name="Harrison L.H."/>
            <person name="Van Tyne D."/>
            <person name="Marsh J.W."/>
            <person name="Griffith M.P."/>
            <person name="Snyder D.J."/>
            <person name="Cooper V.S."/>
            <person name="Mustapha M."/>
        </authorList>
    </citation>
    <scope>NUCLEOTIDE SEQUENCE</scope>
    <source>
        <strain evidence="1">PSB00042</strain>
    </source>
</reference>
<protein>
    <submittedName>
        <fullName evidence="1">Uncharacterized protein</fullName>
    </submittedName>
</protein>
<dbReference type="RefSeq" id="WP_198746702.1">
    <property type="nucleotide sequence ID" value="NZ_JAEHTE010000002.1"/>
</dbReference>
<evidence type="ECO:0000313" key="2">
    <source>
        <dbReference type="Proteomes" id="UP000637061"/>
    </source>
</evidence>
<evidence type="ECO:0000313" key="1">
    <source>
        <dbReference type="EMBL" id="MBI6883088.1"/>
    </source>
</evidence>
<proteinExistence type="predicted"/>
<organism evidence="1 2">
    <name type="scientific">Pseudomonas putida</name>
    <name type="common">Arthrobacter siderocapsulatus</name>
    <dbReference type="NCBI Taxonomy" id="303"/>
    <lineage>
        <taxon>Bacteria</taxon>
        <taxon>Pseudomonadati</taxon>
        <taxon>Pseudomonadota</taxon>
        <taxon>Gammaproteobacteria</taxon>
        <taxon>Pseudomonadales</taxon>
        <taxon>Pseudomonadaceae</taxon>
        <taxon>Pseudomonas</taxon>
    </lineage>
</organism>
<dbReference type="AlphaFoldDB" id="A0A8I1JIL2"/>
<dbReference type="EMBL" id="JAEHTE010000002">
    <property type="protein sequence ID" value="MBI6883088.1"/>
    <property type="molecule type" value="Genomic_DNA"/>
</dbReference>
<accession>A0A8I1JIL2</accession>
<gene>
    <name evidence="1" type="ORF">JEU22_04100</name>
</gene>
<comment type="caution">
    <text evidence="1">The sequence shown here is derived from an EMBL/GenBank/DDBJ whole genome shotgun (WGS) entry which is preliminary data.</text>
</comment>
<sequence length="96" mass="10644">MAIEESDLSSAEISALKWIRKGAGTEVSRIEEKASESMWGDVVPGMAVFKRLEKKGLCYQTLEDPILLDEEDGETFEFSSTMELTDEGLALVKRLG</sequence>